<proteinExistence type="inferred from homology"/>
<protein>
    <recommendedName>
        <fullName evidence="6">Pentacotripeptide-repeat region of PRORP domain-containing protein</fullName>
    </recommendedName>
</protein>
<dbReference type="AlphaFoldDB" id="W1PTY7"/>
<dbReference type="InterPro" id="IPR050667">
    <property type="entry name" value="PPR-containing_protein"/>
</dbReference>
<feature type="repeat" description="PPR" evidence="3">
    <location>
        <begin position="483"/>
        <end position="517"/>
    </location>
</feature>
<dbReference type="InterPro" id="IPR002885">
    <property type="entry name" value="PPR_rpt"/>
</dbReference>
<dbReference type="EMBL" id="KI392687">
    <property type="protein sequence ID" value="ERN11523.1"/>
    <property type="molecule type" value="Genomic_DNA"/>
</dbReference>
<dbReference type="Pfam" id="PF13041">
    <property type="entry name" value="PPR_2"/>
    <property type="match status" value="2"/>
</dbReference>
<feature type="repeat" description="PPR" evidence="3">
    <location>
        <begin position="311"/>
        <end position="345"/>
    </location>
</feature>
<accession>W1PTY7</accession>
<feature type="repeat" description="PPR" evidence="3">
    <location>
        <begin position="169"/>
        <end position="203"/>
    </location>
</feature>
<dbReference type="KEGG" id="atr:18439721"/>
<reference evidence="5" key="1">
    <citation type="journal article" date="2013" name="Science">
        <title>The Amborella genome and the evolution of flowering plants.</title>
        <authorList>
            <consortium name="Amborella Genome Project"/>
        </authorList>
    </citation>
    <scope>NUCLEOTIDE SEQUENCE [LARGE SCALE GENOMIC DNA]</scope>
</reference>
<feature type="repeat" description="PPR" evidence="3">
    <location>
        <begin position="381"/>
        <end position="415"/>
    </location>
</feature>
<evidence type="ECO:0008006" key="6">
    <source>
        <dbReference type="Google" id="ProtNLM"/>
    </source>
</evidence>
<evidence type="ECO:0000256" key="3">
    <source>
        <dbReference type="PROSITE-ProRule" id="PRU00708"/>
    </source>
</evidence>
<evidence type="ECO:0000256" key="2">
    <source>
        <dbReference type="ARBA" id="ARBA00022737"/>
    </source>
</evidence>
<keyword evidence="5" id="KW-1185">Reference proteome</keyword>
<evidence type="ECO:0000256" key="1">
    <source>
        <dbReference type="ARBA" id="ARBA00007626"/>
    </source>
</evidence>
<feature type="repeat" description="PPR" evidence="3">
    <location>
        <begin position="346"/>
        <end position="380"/>
    </location>
</feature>
<evidence type="ECO:0000313" key="5">
    <source>
        <dbReference type="Proteomes" id="UP000017836"/>
    </source>
</evidence>
<organism evidence="4 5">
    <name type="scientific">Amborella trichopoda</name>
    <dbReference type="NCBI Taxonomy" id="13333"/>
    <lineage>
        <taxon>Eukaryota</taxon>
        <taxon>Viridiplantae</taxon>
        <taxon>Streptophyta</taxon>
        <taxon>Embryophyta</taxon>
        <taxon>Tracheophyta</taxon>
        <taxon>Spermatophyta</taxon>
        <taxon>Magnoliopsida</taxon>
        <taxon>Amborellales</taxon>
        <taxon>Amborellaceae</taxon>
        <taxon>Amborella</taxon>
    </lineage>
</organism>
<dbReference type="Gene3D" id="1.25.40.10">
    <property type="entry name" value="Tetratricopeptide repeat domain"/>
    <property type="match status" value="4"/>
</dbReference>
<dbReference type="NCBIfam" id="TIGR00756">
    <property type="entry name" value="PPR"/>
    <property type="match status" value="6"/>
</dbReference>
<dbReference type="Gramene" id="ERN11523">
    <property type="protein sequence ID" value="ERN11523"/>
    <property type="gene ID" value="AMTR_s00022p00129420"/>
</dbReference>
<dbReference type="InterPro" id="IPR011990">
    <property type="entry name" value="TPR-like_helical_dom_sf"/>
</dbReference>
<dbReference type="OrthoDB" id="185373at2759"/>
<dbReference type="Pfam" id="PF01535">
    <property type="entry name" value="PPR"/>
    <property type="match status" value="3"/>
</dbReference>
<keyword evidence="2" id="KW-0677">Repeat</keyword>
<dbReference type="PROSITE" id="PS51375">
    <property type="entry name" value="PPR"/>
    <property type="match status" value="6"/>
</dbReference>
<dbReference type="PANTHER" id="PTHR47939">
    <property type="entry name" value="MEMBRANE-ASSOCIATED SALT-INDUCIBLE PROTEIN-LIKE"/>
    <property type="match status" value="1"/>
</dbReference>
<dbReference type="Proteomes" id="UP000017836">
    <property type="component" value="Unassembled WGS sequence"/>
</dbReference>
<evidence type="ECO:0000313" key="4">
    <source>
        <dbReference type="EMBL" id="ERN11523.1"/>
    </source>
</evidence>
<sequence>MPRGSLKLLIKTTLPSCPIGFVLADSLHLSSGKTSLERSPAYYVPNRDFSVKRNAEETEFACQLEETITSSNIKTDGVSHSKLTSMYDHTEPELDSCNLALEGASEAGMVQKLMKSFQTREELEFALDNSGLIITKELVLVVLHRHRSDWKPALFFFQWASNRGNYSHESGVYNVMIDILGRMKRFDEMWHLVKEMYSSKDGPSFVTERTFEILINRYAADHKVEKAIETFYKRENFGLKLDKVAFQILLLALCRYKHVQEAESLLYLKKEEFPLEIRSRNIILNGWCLMGNLREVKRLWNDIISSGCAPDLYTYGIFINALTKGGNLGSAVELFKSMWEKGLTPDVAICNSILDALCFKKKIPEALSIFNEMNERGCLPDVVTYNSLIKYMCKIRRMEKAYELLDVMEQNGCTPNARTYHFFLRSTKNKEEFSELLKRMKRTGCVFTSDTQNLILRILTGWDDFQGAYGVWREMERGGRGPDQRSYTVMVHRLYEKGRMDEAFGYYAEMISKGMIPEPRTKLLADAYELKQAGKYQIRDQSDTEKRPLL</sequence>
<feature type="repeat" description="PPR" evidence="3">
    <location>
        <begin position="276"/>
        <end position="310"/>
    </location>
</feature>
<name>W1PTY7_AMBTC</name>
<dbReference type="OMA" id="RYKHVEV"/>
<comment type="similarity">
    <text evidence="1">Belongs to the PPR family. P subfamily.</text>
</comment>
<gene>
    <name evidence="4" type="ORF">AMTR_s00022p00129420</name>
</gene>
<dbReference type="PANTHER" id="PTHR47939:SF4">
    <property type="entry name" value="PENTACOTRIPEPTIDE-REPEAT REGION OF PRORP DOMAIN-CONTAINING PROTEIN"/>
    <property type="match status" value="1"/>
</dbReference>
<dbReference type="eggNOG" id="KOG4197">
    <property type="taxonomic scope" value="Eukaryota"/>
</dbReference>
<dbReference type="HOGENOM" id="CLU_002706_49_20_1"/>